<dbReference type="SUPFAM" id="SSF49785">
    <property type="entry name" value="Galactose-binding domain-like"/>
    <property type="match status" value="1"/>
</dbReference>
<dbReference type="Gene3D" id="2.60.120.260">
    <property type="entry name" value="Galactose-binding domain-like"/>
    <property type="match status" value="1"/>
</dbReference>
<keyword evidence="2" id="KW-1185">Reference proteome</keyword>
<organism evidence="1 2">
    <name type="scientific">Volvox africanus</name>
    <dbReference type="NCBI Taxonomy" id="51714"/>
    <lineage>
        <taxon>Eukaryota</taxon>
        <taxon>Viridiplantae</taxon>
        <taxon>Chlorophyta</taxon>
        <taxon>core chlorophytes</taxon>
        <taxon>Chlorophyceae</taxon>
        <taxon>CS clade</taxon>
        <taxon>Chlamydomonadales</taxon>
        <taxon>Volvocaceae</taxon>
        <taxon>Volvox</taxon>
    </lineage>
</organism>
<dbReference type="Proteomes" id="UP001165090">
    <property type="component" value="Unassembled WGS sequence"/>
</dbReference>
<feature type="non-terminal residue" evidence="1">
    <location>
        <position position="1"/>
    </location>
</feature>
<evidence type="ECO:0000313" key="2">
    <source>
        <dbReference type="Proteomes" id="UP001165090"/>
    </source>
</evidence>
<evidence type="ECO:0000313" key="1">
    <source>
        <dbReference type="EMBL" id="GLI64903.1"/>
    </source>
</evidence>
<dbReference type="EMBL" id="BSDZ01000021">
    <property type="protein sequence ID" value="GLI64903.1"/>
    <property type="molecule type" value="Genomic_DNA"/>
</dbReference>
<comment type="caution">
    <text evidence="1">The sequence shown here is derived from an EMBL/GenBank/DDBJ whole genome shotgun (WGS) entry which is preliminary data.</text>
</comment>
<gene>
    <name evidence="1" type="ORF">VaNZ11_008296</name>
</gene>
<feature type="non-terminal residue" evidence="1">
    <location>
        <position position="133"/>
    </location>
</feature>
<sequence>GSAAAAANGSSKSASGGAWVVIDLGIRRRVMAVRIQALEAGYNGSIAIQGVAVGLEVRVGPTPPNATTEPANVNDPLCPALEPVIVVGASVVTGSAAVDVSCGANNTLVGRYVSVQLHSAVPGATWARLCGVE</sequence>
<dbReference type="InterPro" id="IPR008979">
    <property type="entry name" value="Galactose-bd-like_sf"/>
</dbReference>
<accession>A0ABQ5S639</accession>
<proteinExistence type="predicted"/>
<reference evidence="1 2" key="1">
    <citation type="journal article" date="2023" name="IScience">
        <title>Expanded male sex-determining region conserved during the evolution of homothallism in the green alga Volvox.</title>
        <authorList>
            <person name="Yamamoto K."/>
            <person name="Matsuzaki R."/>
            <person name="Mahakham W."/>
            <person name="Heman W."/>
            <person name="Sekimoto H."/>
            <person name="Kawachi M."/>
            <person name="Minakuchi Y."/>
            <person name="Toyoda A."/>
            <person name="Nozaki H."/>
        </authorList>
    </citation>
    <scope>NUCLEOTIDE SEQUENCE [LARGE SCALE GENOMIC DNA]</scope>
    <source>
        <strain evidence="1 2">NIES-4468</strain>
    </source>
</reference>
<evidence type="ECO:0008006" key="3">
    <source>
        <dbReference type="Google" id="ProtNLM"/>
    </source>
</evidence>
<name>A0ABQ5S639_9CHLO</name>
<protein>
    <recommendedName>
        <fullName evidence="3">Fucolectin tachylectin-4 pentraxin-1 domain-containing protein</fullName>
    </recommendedName>
</protein>